<protein>
    <submittedName>
        <fullName evidence="2">Uncharacterized protein</fullName>
    </submittedName>
</protein>
<dbReference type="EMBL" id="CP031194">
    <property type="protein sequence ID" value="AXG82228.1"/>
    <property type="molecule type" value="Genomic_DNA"/>
</dbReference>
<dbReference type="KEGG" id="spad:DVK44_36150"/>
<reference evidence="3" key="1">
    <citation type="submission" date="2018-07" db="EMBL/GenBank/DDBJ databases">
        <authorList>
            <person name="Zhao J."/>
        </authorList>
    </citation>
    <scope>NUCLEOTIDE SEQUENCE [LARGE SCALE GENOMIC DNA]</scope>
    <source>
        <strain evidence="3">GSSD-12</strain>
    </source>
</reference>
<gene>
    <name evidence="2" type="ORF">DVK44_36150</name>
</gene>
<evidence type="ECO:0000313" key="2">
    <source>
        <dbReference type="EMBL" id="AXG82228.1"/>
    </source>
</evidence>
<organism evidence="2 3">
    <name type="scientific">Streptomyces paludis</name>
    <dbReference type="NCBI Taxonomy" id="2282738"/>
    <lineage>
        <taxon>Bacteria</taxon>
        <taxon>Bacillati</taxon>
        <taxon>Actinomycetota</taxon>
        <taxon>Actinomycetes</taxon>
        <taxon>Kitasatosporales</taxon>
        <taxon>Streptomycetaceae</taxon>
        <taxon>Streptomyces</taxon>
    </lineage>
</organism>
<dbReference type="RefSeq" id="WP_114664768.1">
    <property type="nucleotide sequence ID" value="NZ_CP031194.1"/>
</dbReference>
<dbReference type="Proteomes" id="UP000253868">
    <property type="component" value="Chromosome"/>
</dbReference>
<evidence type="ECO:0000313" key="3">
    <source>
        <dbReference type="Proteomes" id="UP000253868"/>
    </source>
</evidence>
<feature type="region of interest" description="Disordered" evidence="1">
    <location>
        <begin position="165"/>
        <end position="193"/>
    </location>
</feature>
<proteinExistence type="predicted"/>
<feature type="compositionally biased region" description="Basic and acidic residues" evidence="1">
    <location>
        <begin position="13"/>
        <end position="35"/>
    </location>
</feature>
<name>A0A345HZV4_9ACTN</name>
<feature type="compositionally biased region" description="Gly residues" evidence="1">
    <location>
        <begin position="220"/>
        <end position="231"/>
    </location>
</feature>
<feature type="region of interest" description="Disordered" evidence="1">
    <location>
        <begin position="1"/>
        <end position="35"/>
    </location>
</feature>
<accession>A0A345HZV4</accession>
<sequence>MRGGQLQLPVRAAGEDAHRQRRGVDGMSDTRVKPVREERGVLIGLGREAAGSRQREHRAAQSAGRCLDFTAAGCTPHRQQEARLSLIRRELPVRLPPRETADGQQRSRRGSTHGSAVRGQAVHRFMREHGEGGGQDRWERAVAQQGQPDFGQLPQGEEVLEVPGADAMCPGDDDMSDAQREDPGGDRTPGGLGVAGPVRAVLAAGWREVFAHAAQQVVGQGGGSARHGGGVDCDTAQRRSVGGQRGGHEGVIVVRVVHHGERGQAGAGAAG</sequence>
<feature type="compositionally biased region" description="Basic and acidic residues" evidence="1">
    <location>
        <begin position="90"/>
        <end position="101"/>
    </location>
</feature>
<feature type="region of interest" description="Disordered" evidence="1">
    <location>
        <begin position="90"/>
        <end position="120"/>
    </location>
</feature>
<keyword evidence="3" id="KW-1185">Reference proteome</keyword>
<dbReference type="AlphaFoldDB" id="A0A345HZV4"/>
<evidence type="ECO:0000256" key="1">
    <source>
        <dbReference type="SAM" id="MobiDB-lite"/>
    </source>
</evidence>
<feature type="region of interest" description="Disordered" evidence="1">
    <location>
        <begin position="220"/>
        <end position="246"/>
    </location>
</feature>